<sequence>MFDKPIPLPKDPDNLNPNKAQMHDRATWTYVVAMHKIMVQAGPYTFLRGAHYDQSAKTMPGATERRIRAYWLLRAKIRAEAYFENQNINAARRSRSDEAAESLCLTVDQERARTLEVEASRVSDAESASGQSLFIDNSDDVVD</sequence>
<keyword evidence="2" id="KW-1185">Reference proteome</keyword>
<protein>
    <submittedName>
        <fullName evidence="1">Uncharacterized protein</fullName>
    </submittedName>
</protein>
<comment type="caution">
    <text evidence="1">The sequence shown here is derived from an EMBL/GenBank/DDBJ whole genome shotgun (WGS) entry which is preliminary data.</text>
</comment>
<dbReference type="EMBL" id="JAFEKC020000014">
    <property type="protein sequence ID" value="KAK0511118.1"/>
    <property type="molecule type" value="Genomic_DNA"/>
</dbReference>
<accession>A0AA39R0J9</accession>
<reference evidence="1" key="1">
    <citation type="submission" date="2023-03" db="EMBL/GenBank/DDBJ databases">
        <title>Complete genome of Cladonia borealis.</title>
        <authorList>
            <person name="Park H."/>
        </authorList>
    </citation>
    <scope>NUCLEOTIDE SEQUENCE</scope>
    <source>
        <strain evidence="1">ANT050790</strain>
    </source>
</reference>
<name>A0AA39R0J9_9LECA</name>
<dbReference type="Proteomes" id="UP001166286">
    <property type="component" value="Unassembled WGS sequence"/>
</dbReference>
<evidence type="ECO:0000313" key="1">
    <source>
        <dbReference type="EMBL" id="KAK0511118.1"/>
    </source>
</evidence>
<proteinExistence type="predicted"/>
<evidence type="ECO:0000313" key="2">
    <source>
        <dbReference type="Proteomes" id="UP001166286"/>
    </source>
</evidence>
<gene>
    <name evidence="1" type="ORF">JMJ35_006670</name>
</gene>
<dbReference type="AlphaFoldDB" id="A0AA39R0J9"/>
<organism evidence="1 2">
    <name type="scientific">Cladonia borealis</name>
    <dbReference type="NCBI Taxonomy" id="184061"/>
    <lineage>
        <taxon>Eukaryota</taxon>
        <taxon>Fungi</taxon>
        <taxon>Dikarya</taxon>
        <taxon>Ascomycota</taxon>
        <taxon>Pezizomycotina</taxon>
        <taxon>Lecanoromycetes</taxon>
        <taxon>OSLEUM clade</taxon>
        <taxon>Lecanoromycetidae</taxon>
        <taxon>Lecanorales</taxon>
        <taxon>Lecanorineae</taxon>
        <taxon>Cladoniaceae</taxon>
        <taxon>Cladonia</taxon>
    </lineage>
</organism>